<dbReference type="AlphaFoldDB" id="A0A3M7Q0Q2"/>
<comment type="caution">
    <text evidence="1">The sequence shown here is derived from an EMBL/GenBank/DDBJ whole genome shotgun (WGS) entry which is preliminary data.</text>
</comment>
<accession>A0A3M7Q0Q2</accession>
<keyword evidence="2" id="KW-1185">Reference proteome</keyword>
<protein>
    <submittedName>
        <fullName evidence="1">Uncharacterized protein</fullName>
    </submittedName>
</protein>
<dbReference type="EMBL" id="REGN01007870">
    <property type="protein sequence ID" value="RNA05066.1"/>
    <property type="molecule type" value="Genomic_DNA"/>
</dbReference>
<sequence>AEDQLSKRLYEQINHEYQSNSFNFSIITPEPNLPVSAQYQDKNWCRAEINDGQPVPNQIFWNRFFFEPIFSEIDFINKF</sequence>
<evidence type="ECO:0000313" key="1">
    <source>
        <dbReference type="EMBL" id="RNA05066.1"/>
    </source>
</evidence>
<evidence type="ECO:0000313" key="2">
    <source>
        <dbReference type="Proteomes" id="UP000276133"/>
    </source>
</evidence>
<proteinExistence type="predicted"/>
<name>A0A3M7Q0Q2_BRAPC</name>
<feature type="non-terminal residue" evidence="1">
    <location>
        <position position="1"/>
    </location>
</feature>
<reference evidence="1 2" key="1">
    <citation type="journal article" date="2018" name="Sci. Rep.">
        <title>Genomic signatures of local adaptation to the degree of environmental predictability in rotifers.</title>
        <authorList>
            <person name="Franch-Gras L."/>
            <person name="Hahn C."/>
            <person name="Garcia-Roger E.M."/>
            <person name="Carmona M.J."/>
            <person name="Serra M."/>
            <person name="Gomez A."/>
        </authorList>
    </citation>
    <scope>NUCLEOTIDE SEQUENCE [LARGE SCALE GENOMIC DNA]</scope>
    <source>
        <strain evidence="1">HYR1</strain>
    </source>
</reference>
<gene>
    <name evidence="1" type="ORF">BpHYR1_005338</name>
</gene>
<dbReference type="Gene3D" id="2.30.30.140">
    <property type="match status" value="1"/>
</dbReference>
<dbReference type="Proteomes" id="UP000276133">
    <property type="component" value="Unassembled WGS sequence"/>
</dbReference>
<organism evidence="1 2">
    <name type="scientific">Brachionus plicatilis</name>
    <name type="common">Marine rotifer</name>
    <name type="synonym">Brachionus muelleri</name>
    <dbReference type="NCBI Taxonomy" id="10195"/>
    <lineage>
        <taxon>Eukaryota</taxon>
        <taxon>Metazoa</taxon>
        <taxon>Spiralia</taxon>
        <taxon>Gnathifera</taxon>
        <taxon>Rotifera</taxon>
        <taxon>Eurotatoria</taxon>
        <taxon>Monogononta</taxon>
        <taxon>Pseudotrocha</taxon>
        <taxon>Ploima</taxon>
        <taxon>Brachionidae</taxon>
        <taxon>Brachionus</taxon>
    </lineage>
</organism>